<protein>
    <submittedName>
        <fullName evidence="1">Uncharacterized protein</fullName>
    </submittedName>
</protein>
<name>A0A0E9W8C8_ANGAN</name>
<proteinExistence type="predicted"/>
<accession>A0A0E9W8C8</accession>
<reference evidence="1" key="2">
    <citation type="journal article" date="2015" name="Fish Shellfish Immunol.">
        <title>Early steps in the European eel (Anguilla anguilla)-Vibrio vulnificus interaction in the gills: Role of the RtxA13 toxin.</title>
        <authorList>
            <person name="Callol A."/>
            <person name="Pajuelo D."/>
            <person name="Ebbesson L."/>
            <person name="Teles M."/>
            <person name="MacKenzie S."/>
            <person name="Amaro C."/>
        </authorList>
    </citation>
    <scope>NUCLEOTIDE SEQUENCE</scope>
</reference>
<reference evidence="1" key="1">
    <citation type="submission" date="2014-11" db="EMBL/GenBank/DDBJ databases">
        <authorList>
            <person name="Amaro Gonzalez C."/>
        </authorList>
    </citation>
    <scope>NUCLEOTIDE SEQUENCE</scope>
</reference>
<evidence type="ECO:0000313" key="1">
    <source>
        <dbReference type="EMBL" id="JAH86644.1"/>
    </source>
</evidence>
<dbReference type="EMBL" id="GBXM01021933">
    <property type="protein sequence ID" value="JAH86644.1"/>
    <property type="molecule type" value="Transcribed_RNA"/>
</dbReference>
<dbReference type="AlphaFoldDB" id="A0A0E9W8C8"/>
<organism evidence="1">
    <name type="scientific">Anguilla anguilla</name>
    <name type="common">European freshwater eel</name>
    <name type="synonym">Muraena anguilla</name>
    <dbReference type="NCBI Taxonomy" id="7936"/>
    <lineage>
        <taxon>Eukaryota</taxon>
        <taxon>Metazoa</taxon>
        <taxon>Chordata</taxon>
        <taxon>Craniata</taxon>
        <taxon>Vertebrata</taxon>
        <taxon>Euteleostomi</taxon>
        <taxon>Actinopterygii</taxon>
        <taxon>Neopterygii</taxon>
        <taxon>Teleostei</taxon>
        <taxon>Anguilliformes</taxon>
        <taxon>Anguillidae</taxon>
        <taxon>Anguilla</taxon>
    </lineage>
</organism>
<sequence length="30" mass="3310">MVYISQKKVAGHPFICYLKLGLSGIISSQK</sequence>